<dbReference type="GO" id="GO:0031593">
    <property type="term" value="F:polyubiquitin modification-dependent protein binding"/>
    <property type="evidence" value="ECO:0007669"/>
    <property type="project" value="TreeGrafter"/>
</dbReference>
<keyword evidence="4" id="KW-1185">Reference proteome</keyword>
<accession>A0A183J2E3</accession>
<evidence type="ECO:0000313" key="5">
    <source>
        <dbReference type="WBParaSite" id="SBAD_0001039701-mRNA-1"/>
    </source>
</evidence>
<dbReference type="WBParaSite" id="SBAD_0001039701-mRNA-1">
    <property type="protein sequence ID" value="SBAD_0001039701-mRNA-1"/>
    <property type="gene ID" value="SBAD_0001039701"/>
</dbReference>
<dbReference type="Gene3D" id="3.10.20.90">
    <property type="entry name" value="Phosphatidylinositol 3-kinase Catalytic Subunit, Chain A, domain 1"/>
    <property type="match status" value="1"/>
</dbReference>
<dbReference type="Proteomes" id="UP000270296">
    <property type="component" value="Unassembled WGS sequence"/>
</dbReference>
<feature type="region of interest" description="Disordered" evidence="1">
    <location>
        <begin position="92"/>
        <end position="116"/>
    </location>
</feature>
<dbReference type="AlphaFoldDB" id="A0A183J2E3"/>
<name>A0A183J2E3_9BILA</name>
<gene>
    <name evidence="3" type="ORF">SBAD_LOCUS10041</name>
</gene>
<dbReference type="PANTHER" id="PTHR10677:SF3">
    <property type="entry name" value="FI07626P-RELATED"/>
    <property type="match status" value="1"/>
</dbReference>
<dbReference type="PRINTS" id="PR00348">
    <property type="entry name" value="UBIQUITIN"/>
</dbReference>
<dbReference type="GO" id="GO:0006511">
    <property type="term" value="P:ubiquitin-dependent protein catabolic process"/>
    <property type="evidence" value="ECO:0007669"/>
    <property type="project" value="TreeGrafter"/>
</dbReference>
<dbReference type="EMBL" id="UZAM01013520">
    <property type="protein sequence ID" value="VDP28393.1"/>
    <property type="molecule type" value="Genomic_DNA"/>
</dbReference>
<dbReference type="Pfam" id="PF00240">
    <property type="entry name" value="ubiquitin"/>
    <property type="match status" value="1"/>
</dbReference>
<evidence type="ECO:0000259" key="2">
    <source>
        <dbReference type="PROSITE" id="PS50053"/>
    </source>
</evidence>
<protein>
    <submittedName>
        <fullName evidence="5">Ubiquitin-like domain-containing protein</fullName>
    </submittedName>
</protein>
<feature type="domain" description="Ubiquitin-like" evidence="2">
    <location>
        <begin position="13"/>
        <end position="83"/>
    </location>
</feature>
<dbReference type="PROSITE" id="PS50053">
    <property type="entry name" value="UBIQUITIN_2"/>
    <property type="match status" value="1"/>
</dbReference>
<evidence type="ECO:0000313" key="4">
    <source>
        <dbReference type="Proteomes" id="UP000270296"/>
    </source>
</evidence>
<feature type="compositionally biased region" description="Low complexity" evidence="1">
    <location>
        <begin position="92"/>
        <end position="112"/>
    </location>
</feature>
<dbReference type="InterPro" id="IPR029071">
    <property type="entry name" value="Ubiquitin-like_domsf"/>
</dbReference>
<dbReference type="PANTHER" id="PTHR10677">
    <property type="entry name" value="UBIQUILIN"/>
    <property type="match status" value="1"/>
</dbReference>
<sequence length="168" mass="18146">MDEKQLDTSSSSISIKVKGTRETYQLTIPENSTVKDVKEELVAKVDAPVERLCLIFSGRILKDNETLKQQGVGDGFTIHLVVRISQKPTSAATPAYTTTTTSAGQTQPATPANPTGNVFGSLGASIPGFDTFAGAGTFAEMQQRLQQQRNPEIGHMLNNPELLRQVID</sequence>
<dbReference type="OrthoDB" id="9450922at2759"/>
<dbReference type="SMART" id="SM00213">
    <property type="entry name" value="UBQ"/>
    <property type="match status" value="1"/>
</dbReference>
<evidence type="ECO:0000313" key="3">
    <source>
        <dbReference type="EMBL" id="VDP28393.1"/>
    </source>
</evidence>
<reference evidence="5" key="1">
    <citation type="submission" date="2016-06" db="UniProtKB">
        <authorList>
            <consortium name="WormBaseParasite"/>
        </authorList>
    </citation>
    <scope>IDENTIFICATION</scope>
</reference>
<dbReference type="Pfam" id="PF23195">
    <property type="entry name" value="UBQLN1"/>
    <property type="match status" value="1"/>
</dbReference>
<dbReference type="GO" id="GO:0005829">
    <property type="term" value="C:cytosol"/>
    <property type="evidence" value="ECO:0007669"/>
    <property type="project" value="TreeGrafter"/>
</dbReference>
<reference evidence="3 4" key="2">
    <citation type="submission" date="2018-11" db="EMBL/GenBank/DDBJ databases">
        <authorList>
            <consortium name="Pathogen Informatics"/>
        </authorList>
    </citation>
    <scope>NUCLEOTIDE SEQUENCE [LARGE SCALE GENOMIC DNA]</scope>
</reference>
<dbReference type="InterPro" id="IPR019956">
    <property type="entry name" value="Ubiquitin_dom"/>
</dbReference>
<dbReference type="InterPro" id="IPR015496">
    <property type="entry name" value="Ubiquilin"/>
</dbReference>
<proteinExistence type="predicted"/>
<dbReference type="InterPro" id="IPR000626">
    <property type="entry name" value="Ubiquitin-like_dom"/>
</dbReference>
<organism evidence="5">
    <name type="scientific">Soboliphyme baturini</name>
    <dbReference type="NCBI Taxonomy" id="241478"/>
    <lineage>
        <taxon>Eukaryota</taxon>
        <taxon>Metazoa</taxon>
        <taxon>Ecdysozoa</taxon>
        <taxon>Nematoda</taxon>
        <taxon>Enoplea</taxon>
        <taxon>Dorylaimia</taxon>
        <taxon>Dioctophymatida</taxon>
        <taxon>Dioctophymatoidea</taxon>
        <taxon>Soboliphymatidae</taxon>
        <taxon>Soboliphyme</taxon>
    </lineage>
</organism>
<dbReference type="SUPFAM" id="SSF54236">
    <property type="entry name" value="Ubiquitin-like"/>
    <property type="match status" value="1"/>
</dbReference>
<evidence type="ECO:0000256" key="1">
    <source>
        <dbReference type="SAM" id="MobiDB-lite"/>
    </source>
</evidence>